<dbReference type="InterPro" id="IPR011059">
    <property type="entry name" value="Metal-dep_hydrolase_composite"/>
</dbReference>
<dbReference type="Gene3D" id="3.20.20.140">
    <property type="entry name" value="Metal-dependent hydrolases"/>
    <property type="match status" value="1"/>
</dbReference>
<feature type="non-terminal residue" evidence="2">
    <location>
        <position position="1"/>
    </location>
</feature>
<dbReference type="Pfam" id="PF07969">
    <property type="entry name" value="Amidohydro_3"/>
    <property type="match status" value="1"/>
</dbReference>
<dbReference type="EMBL" id="JAGTJR010000026">
    <property type="protein sequence ID" value="KAH7042273.1"/>
    <property type="molecule type" value="Genomic_DNA"/>
</dbReference>
<name>A0ABQ8G1X9_9PEZI</name>
<dbReference type="PANTHER" id="PTHR22642">
    <property type="entry name" value="IMIDAZOLONEPROPIONASE"/>
    <property type="match status" value="1"/>
</dbReference>
<evidence type="ECO:0000313" key="3">
    <source>
        <dbReference type="Proteomes" id="UP000774617"/>
    </source>
</evidence>
<gene>
    <name evidence="2" type="ORF">B0J12DRAFT_579564</name>
</gene>
<dbReference type="Proteomes" id="UP000774617">
    <property type="component" value="Unassembled WGS sequence"/>
</dbReference>
<reference evidence="2 3" key="1">
    <citation type="journal article" date="2021" name="Nat. Commun.">
        <title>Genetic determinants of endophytism in the Arabidopsis root mycobiome.</title>
        <authorList>
            <person name="Mesny F."/>
            <person name="Miyauchi S."/>
            <person name="Thiergart T."/>
            <person name="Pickel B."/>
            <person name="Atanasova L."/>
            <person name="Karlsson M."/>
            <person name="Huettel B."/>
            <person name="Barry K.W."/>
            <person name="Haridas S."/>
            <person name="Chen C."/>
            <person name="Bauer D."/>
            <person name="Andreopoulos W."/>
            <person name="Pangilinan J."/>
            <person name="LaButti K."/>
            <person name="Riley R."/>
            <person name="Lipzen A."/>
            <person name="Clum A."/>
            <person name="Drula E."/>
            <person name="Henrissat B."/>
            <person name="Kohler A."/>
            <person name="Grigoriev I.V."/>
            <person name="Martin F.M."/>
            <person name="Hacquard S."/>
        </authorList>
    </citation>
    <scope>NUCLEOTIDE SEQUENCE [LARGE SCALE GENOMIC DNA]</scope>
    <source>
        <strain evidence="2 3">MPI-SDFR-AT-0080</strain>
    </source>
</reference>
<dbReference type="InterPro" id="IPR013108">
    <property type="entry name" value="Amidohydro_3"/>
</dbReference>
<protein>
    <recommendedName>
        <fullName evidence="1">Amidohydrolase 3 domain-containing protein</fullName>
    </recommendedName>
</protein>
<dbReference type="InterPro" id="IPR032466">
    <property type="entry name" value="Metal_Hydrolase"/>
</dbReference>
<evidence type="ECO:0000313" key="2">
    <source>
        <dbReference type="EMBL" id="KAH7042273.1"/>
    </source>
</evidence>
<feature type="domain" description="Amidohydrolase 3" evidence="1">
    <location>
        <begin position="3"/>
        <end position="176"/>
    </location>
</feature>
<organism evidence="2 3">
    <name type="scientific">Macrophomina phaseolina</name>
    <dbReference type="NCBI Taxonomy" id="35725"/>
    <lineage>
        <taxon>Eukaryota</taxon>
        <taxon>Fungi</taxon>
        <taxon>Dikarya</taxon>
        <taxon>Ascomycota</taxon>
        <taxon>Pezizomycotina</taxon>
        <taxon>Dothideomycetes</taxon>
        <taxon>Dothideomycetes incertae sedis</taxon>
        <taxon>Botryosphaeriales</taxon>
        <taxon>Botryosphaeriaceae</taxon>
        <taxon>Macrophomina</taxon>
    </lineage>
</organism>
<dbReference type="PANTHER" id="PTHR22642:SF2">
    <property type="entry name" value="PROTEIN LONG AFTER FAR-RED 3"/>
    <property type="match status" value="1"/>
</dbReference>
<evidence type="ECO:0000259" key="1">
    <source>
        <dbReference type="Pfam" id="PF07969"/>
    </source>
</evidence>
<comment type="caution">
    <text evidence="2">The sequence shown here is derived from an EMBL/GenBank/DDBJ whole genome shotgun (WGS) entry which is preliminary data.</text>
</comment>
<dbReference type="Gene3D" id="2.30.40.10">
    <property type="entry name" value="Urease, subunit C, domain 1"/>
    <property type="match status" value="1"/>
</dbReference>
<dbReference type="SUPFAM" id="SSF51556">
    <property type="entry name" value="Metallo-dependent hydrolases"/>
    <property type="match status" value="1"/>
</dbReference>
<keyword evidence="3" id="KW-1185">Reference proteome</keyword>
<proteinExistence type="predicted"/>
<accession>A0ABQ8G1X9</accession>
<dbReference type="SUPFAM" id="SSF51338">
    <property type="entry name" value="Composite domain of metallo-dependent hydrolases"/>
    <property type="match status" value="1"/>
</dbReference>
<sequence>ITCKIHCMGYGGAKAALDAYQSLREKRPDGPRHEIAHCTRVLPEDFPRFKRLNVTAEMSPAMCFDNGDNEYLQLTKHDFRGMLSEGAHMTIGSDWAHGLELPMLRNTAIVAKTVGAEKVLEMITLAGAVATGRDQEAGSIETGKLANFICVDRDLTKGGFANAEVLKTWFEGELVYEHARDLTF</sequence>